<comment type="caution">
    <text evidence="2">The sequence shown here is derived from an EMBL/GenBank/DDBJ whole genome shotgun (WGS) entry which is preliminary data.</text>
</comment>
<name>A0A508TYZ0_9BRAD</name>
<protein>
    <submittedName>
        <fullName evidence="2">Uncharacterized protein</fullName>
    </submittedName>
</protein>
<dbReference type="Proteomes" id="UP000328092">
    <property type="component" value="Unassembled WGS sequence"/>
</dbReference>
<evidence type="ECO:0000313" key="3">
    <source>
        <dbReference type="Proteomes" id="UP000328092"/>
    </source>
</evidence>
<keyword evidence="3" id="KW-1185">Reference proteome</keyword>
<feature type="compositionally biased region" description="Polar residues" evidence="1">
    <location>
        <begin position="1"/>
        <end position="11"/>
    </location>
</feature>
<feature type="region of interest" description="Disordered" evidence="1">
    <location>
        <begin position="1"/>
        <end position="30"/>
    </location>
</feature>
<evidence type="ECO:0000256" key="1">
    <source>
        <dbReference type="SAM" id="MobiDB-lite"/>
    </source>
</evidence>
<proteinExistence type="predicted"/>
<reference evidence="2" key="1">
    <citation type="submission" date="2019-02" db="EMBL/GenBank/DDBJ databases">
        <authorList>
            <person name="Pothier F.J."/>
        </authorList>
    </citation>
    <scope>NUCLEOTIDE SEQUENCE</scope>
    <source>
        <strain evidence="2">CI-1B</strain>
    </source>
</reference>
<gene>
    <name evidence="2" type="ORF">CI1B_78970</name>
</gene>
<accession>A0A508TYZ0</accession>
<dbReference type="EMBL" id="CAADFC020000033">
    <property type="protein sequence ID" value="VIO79564.1"/>
    <property type="molecule type" value="Genomic_DNA"/>
</dbReference>
<sequence length="90" mass="9644">MTSKNEVTTMIASEEAERTPSPQSEMSEEDKSKDVFFVQLAELTEAMIAAHGKDFAIGALVLSAKFVAEGKPLIKRADGSDRSAGAEKPN</sequence>
<evidence type="ECO:0000313" key="2">
    <source>
        <dbReference type="EMBL" id="VIO79564.1"/>
    </source>
</evidence>
<organism evidence="2 3">
    <name type="scientific">Bradyrhizobium ivorense</name>
    <dbReference type="NCBI Taxonomy" id="2511166"/>
    <lineage>
        <taxon>Bacteria</taxon>
        <taxon>Pseudomonadati</taxon>
        <taxon>Pseudomonadota</taxon>
        <taxon>Alphaproteobacteria</taxon>
        <taxon>Hyphomicrobiales</taxon>
        <taxon>Nitrobacteraceae</taxon>
        <taxon>Bradyrhizobium</taxon>
    </lineage>
</organism>
<dbReference type="AlphaFoldDB" id="A0A508TYZ0"/>